<dbReference type="OrthoDB" id="102964at2"/>
<evidence type="ECO:0000313" key="3">
    <source>
        <dbReference type="EMBL" id="QBR03895.1"/>
    </source>
</evidence>
<feature type="region of interest" description="Disordered" evidence="1">
    <location>
        <begin position="738"/>
        <end position="760"/>
    </location>
</feature>
<feature type="signal peptide" evidence="2">
    <location>
        <begin position="1"/>
        <end position="23"/>
    </location>
</feature>
<feature type="chain" id="PRO_5020852585" evidence="2">
    <location>
        <begin position="24"/>
        <end position="806"/>
    </location>
</feature>
<evidence type="ECO:0000256" key="1">
    <source>
        <dbReference type="SAM" id="MobiDB-lite"/>
    </source>
</evidence>
<dbReference type="AlphaFoldDB" id="A0A4P7D9X5"/>
<gene>
    <name evidence="3" type="ORF">E1956_41500</name>
</gene>
<evidence type="ECO:0000313" key="4">
    <source>
        <dbReference type="Proteomes" id="UP000295727"/>
    </source>
</evidence>
<reference evidence="3 4" key="1">
    <citation type="submission" date="2019-03" db="EMBL/GenBank/DDBJ databases">
        <title>Paraburkholderia sp. 7MH5, isolated from subtropical forest soil.</title>
        <authorList>
            <person name="Gao Z.-H."/>
            <person name="Qiu L.-H."/>
        </authorList>
    </citation>
    <scope>NUCLEOTIDE SEQUENCE [LARGE SCALE GENOMIC DNA]</scope>
    <source>
        <strain evidence="3 4">7MH5</strain>
    </source>
</reference>
<name>A0A4P7D9X5_9BURK</name>
<organism evidence="3 4">
    <name type="scientific">Paraburkholderia pallida</name>
    <dbReference type="NCBI Taxonomy" id="2547399"/>
    <lineage>
        <taxon>Bacteria</taxon>
        <taxon>Pseudomonadati</taxon>
        <taxon>Pseudomonadota</taxon>
        <taxon>Betaproteobacteria</taxon>
        <taxon>Burkholderiales</taxon>
        <taxon>Burkholderiaceae</taxon>
        <taxon>Paraburkholderia</taxon>
    </lineage>
</organism>
<keyword evidence="4" id="KW-1185">Reference proteome</keyword>
<dbReference type="KEGG" id="ppai:E1956_41500"/>
<dbReference type="Proteomes" id="UP000295727">
    <property type="component" value="Chromosome 4"/>
</dbReference>
<protein>
    <submittedName>
        <fullName evidence="3">Carbohydrate-binding family V/XII</fullName>
    </submittedName>
</protein>
<keyword evidence="2" id="KW-0732">Signal</keyword>
<evidence type="ECO:0000256" key="2">
    <source>
        <dbReference type="SAM" id="SignalP"/>
    </source>
</evidence>
<dbReference type="RefSeq" id="WP_134759744.1">
    <property type="nucleotide sequence ID" value="NZ_CP038151.1"/>
</dbReference>
<proteinExistence type="predicted"/>
<sequence>MIAVAAVKRVRVVASLLAVTALAWNLPDASAQAQPAAASQPDWPRALDEGKEHVEMYQPQIEQWSGNRIAGRAAVAVGAANGAPTYGVVRFSAMADIDKESGLVLLTHIQVDGVDVPTNAAMSQRIRQAVVARLPAAGLQVSLDELQTSYAASRGFAHAMSVAVKNDVPRIVFASTPTVLVLVDGAPAWRPVGETGYARALNSRALLMRDAQGHLYAQAAGHWYSASAVGGPWQPMASPPAALLAATQASEAKTPADAMLPHDGKPAASAPALLVAIQPTELIVTVGAAQLSPVQGTHLLTVTNTDHAVFVYPQTNTYYVLISGRWFRAQSTGGPWTWVPGSDLPADFAKISPQDPKANVLVSVPNTPEAKEAAIAASIPQTATVSRSQASLKVSYDGAPRFEPIAGTTLSYAVNTGNAVIEVDPSHYYAVANGVWFVAGSAAGPWAVATAVPEVIYAMPPSSPLYYVTYVRIYSSTPDTVVVGYTPGYMGVMVSADGTVVYGTGYVYAPYMGDVYYGYPETYGYGAGFALSAAEGFAFGFAAGAIWGSASPWWGSYWGGYWGGGGWSNVNVNQANFYGRWGQGTVTHASGWNPWTGTQWRGAAGTGYNPATGAHYRGAAGAAFNPYSGNFAGAHQGAFANPTTGRAGAGRGGIVGNEANGNFAAGRQVAGANVNTGRSGAAEFGVAGNTHTGQYEAGSRGYVTNASRGNALAWNNGDVYAGHDGKVYRHTDGGNWQQHTSNGWQSVQPRGDVGDDLNRQSDARNLGAQRWNQLNGHAGGGWGSRGMGGGFRGGGFGGGFHGGFRR</sequence>
<dbReference type="EMBL" id="CP038151">
    <property type="protein sequence ID" value="QBR03895.1"/>
    <property type="molecule type" value="Genomic_DNA"/>
</dbReference>
<feature type="compositionally biased region" description="Polar residues" evidence="1">
    <location>
        <begin position="738"/>
        <end position="748"/>
    </location>
</feature>
<accession>A0A4P7D9X5</accession>